<comment type="similarity">
    <text evidence="2">Belongs to the ETF beta-subunit/FixA family.</text>
</comment>
<dbReference type="PANTHER" id="PTHR21294:SF8">
    <property type="entry name" value="ELECTRON TRANSFER FLAVOPROTEIN SUBUNIT BETA"/>
    <property type="match status" value="1"/>
</dbReference>
<evidence type="ECO:0000313" key="9">
    <source>
        <dbReference type="Proteomes" id="UP000030755"/>
    </source>
</evidence>
<dbReference type="STRING" id="988480.A0A075ARC2"/>
<accession>A0A075ARC2</accession>
<gene>
    <name evidence="8" type="ORF">O9G_000863</name>
</gene>
<dbReference type="HOGENOM" id="CLU_691085_0_0_1"/>
<name>A0A075ARC2_ROZAC</name>
<comment type="function">
    <text evidence="5">The electron transfer flavoprotein serves as a specific electron acceptor for several dehydrogenases, including five acyl-CoA dehydrogenases, glutaryl-CoA and sarcosine dehydrogenase. It transfers the electrons to the main mitochondrial respiratory chain via ETF-ubiquinone oxidoreductase (ETF dehydrogenase).</text>
</comment>
<dbReference type="Gene3D" id="3.40.630.30">
    <property type="match status" value="1"/>
</dbReference>
<keyword evidence="4" id="KW-0249">Electron transport</keyword>
<dbReference type="InterPro" id="IPR000049">
    <property type="entry name" value="ET-Flavoprotein_bsu_CS"/>
</dbReference>
<sequence>MKLNENVCLIGEKVILVPYEKRHVEKYHLWMKNPDLQELTCSEPLTLEEEYAMQKSWREDVDKLTFIVLDKTEFNDKRSEVDAKITEKNKPSMNLFKGLGFSEVSYSSVFQQYTFELKLNIANNDPFKRYTQISYNELQFHSEFYKYKMKILVGCKRVIDYAVRIRVKPDFSGVETNNVKHSMNPFDELAVEEAVKMKESKHATEVIAVSCGSIKVQEVLRTALAMGADKAVHVDVEDEKLQPLDVAKLFKGIIEKEKPDLVILGKQAIDDDSNQTGQMLSGLMNWSQATFAYKIENIGNKKLQVKREIDGGLETVEIALPAVITTDLRLNTPRYATLPNIMKAKKKIIEKFTPADLNVTISPRLQTLKVEEPPKRQSGKKVANVDELIEKLKNEAKVI</sequence>
<keyword evidence="3" id="KW-0813">Transport</keyword>
<dbReference type="Gene3D" id="3.40.50.620">
    <property type="entry name" value="HUPs"/>
    <property type="match status" value="1"/>
</dbReference>
<dbReference type="GO" id="GO:0033539">
    <property type="term" value="P:fatty acid beta-oxidation using acyl-CoA dehydrogenase"/>
    <property type="evidence" value="ECO:0007669"/>
    <property type="project" value="TreeGrafter"/>
</dbReference>
<dbReference type="Proteomes" id="UP000030755">
    <property type="component" value="Unassembled WGS sequence"/>
</dbReference>
<dbReference type="Pfam" id="PF01012">
    <property type="entry name" value="ETF"/>
    <property type="match status" value="1"/>
</dbReference>
<organism evidence="8 9">
    <name type="scientific">Rozella allomycis (strain CSF55)</name>
    <dbReference type="NCBI Taxonomy" id="988480"/>
    <lineage>
        <taxon>Eukaryota</taxon>
        <taxon>Fungi</taxon>
        <taxon>Fungi incertae sedis</taxon>
        <taxon>Cryptomycota</taxon>
        <taxon>Cryptomycota incertae sedis</taxon>
        <taxon>Rozella</taxon>
    </lineage>
</organism>
<dbReference type="OrthoDB" id="276685at2759"/>
<proteinExistence type="inferred from homology"/>
<evidence type="ECO:0000256" key="2">
    <source>
        <dbReference type="ARBA" id="ARBA00007557"/>
    </source>
</evidence>
<dbReference type="GO" id="GO:0005759">
    <property type="term" value="C:mitochondrial matrix"/>
    <property type="evidence" value="ECO:0007669"/>
    <property type="project" value="UniProtKB-SubCell"/>
</dbReference>
<dbReference type="EMBL" id="KE561117">
    <property type="protein sequence ID" value="EPZ32788.1"/>
    <property type="molecule type" value="Genomic_DNA"/>
</dbReference>
<comment type="subcellular location">
    <subcellularLocation>
        <location evidence="1">Mitochondrion matrix</location>
    </subcellularLocation>
</comment>
<feature type="domain" description="Electron transfer flavoprotein alpha/beta-subunit N-terminal" evidence="7">
    <location>
        <begin position="171"/>
        <end position="361"/>
    </location>
</feature>
<dbReference type="CDD" id="cd01714">
    <property type="entry name" value="ETF_beta"/>
    <property type="match status" value="1"/>
</dbReference>
<keyword evidence="9" id="KW-1185">Reference proteome</keyword>
<dbReference type="InterPro" id="IPR012255">
    <property type="entry name" value="ETF_b"/>
</dbReference>
<dbReference type="InterPro" id="IPR014729">
    <property type="entry name" value="Rossmann-like_a/b/a_fold"/>
</dbReference>
<dbReference type="PANTHER" id="PTHR21294">
    <property type="entry name" value="ELECTRON TRANSFER FLAVOPROTEIN BETA-SUBUNIT"/>
    <property type="match status" value="1"/>
</dbReference>
<evidence type="ECO:0000256" key="6">
    <source>
        <dbReference type="ARBA" id="ARBA00070315"/>
    </source>
</evidence>
<dbReference type="SUPFAM" id="SSF52402">
    <property type="entry name" value="Adenine nucleotide alpha hydrolases-like"/>
    <property type="match status" value="1"/>
</dbReference>
<evidence type="ECO:0000256" key="4">
    <source>
        <dbReference type="ARBA" id="ARBA00022982"/>
    </source>
</evidence>
<dbReference type="SMART" id="SM00893">
    <property type="entry name" value="ETF"/>
    <property type="match status" value="1"/>
</dbReference>
<dbReference type="PROSITE" id="PS01065">
    <property type="entry name" value="ETF_BETA"/>
    <property type="match status" value="1"/>
</dbReference>
<protein>
    <recommendedName>
        <fullName evidence="6">Probable electron transfer flavoprotein subunit beta</fullName>
    </recommendedName>
</protein>
<dbReference type="InterPro" id="IPR033948">
    <property type="entry name" value="ETF_beta_N"/>
</dbReference>
<evidence type="ECO:0000256" key="3">
    <source>
        <dbReference type="ARBA" id="ARBA00022448"/>
    </source>
</evidence>
<evidence type="ECO:0000256" key="1">
    <source>
        <dbReference type="ARBA" id="ARBA00004305"/>
    </source>
</evidence>
<reference evidence="8 9" key="1">
    <citation type="journal article" date="2013" name="Curr. Biol.">
        <title>Shared signatures of parasitism and phylogenomics unite Cryptomycota and microsporidia.</title>
        <authorList>
            <person name="James T.Y."/>
            <person name="Pelin A."/>
            <person name="Bonen L."/>
            <person name="Ahrendt S."/>
            <person name="Sain D."/>
            <person name="Corradi N."/>
            <person name="Stajich J.E."/>
        </authorList>
    </citation>
    <scope>NUCLEOTIDE SEQUENCE [LARGE SCALE GENOMIC DNA]</scope>
    <source>
        <strain evidence="8 9">CSF55</strain>
    </source>
</reference>
<evidence type="ECO:0000259" key="7">
    <source>
        <dbReference type="SMART" id="SM00893"/>
    </source>
</evidence>
<dbReference type="GO" id="GO:0009063">
    <property type="term" value="P:amino acid catabolic process"/>
    <property type="evidence" value="ECO:0007669"/>
    <property type="project" value="TreeGrafter"/>
</dbReference>
<dbReference type="FunFam" id="3.40.50.620:FF:000011">
    <property type="entry name" value="Electron transfer flavoprotein subunit beta"/>
    <property type="match status" value="1"/>
</dbReference>
<evidence type="ECO:0000313" key="8">
    <source>
        <dbReference type="EMBL" id="EPZ32788.1"/>
    </source>
</evidence>
<dbReference type="GO" id="GO:0009055">
    <property type="term" value="F:electron transfer activity"/>
    <property type="evidence" value="ECO:0007669"/>
    <property type="project" value="InterPro"/>
</dbReference>
<dbReference type="InterPro" id="IPR014730">
    <property type="entry name" value="ETF_a/b_N"/>
</dbReference>
<evidence type="ECO:0000256" key="5">
    <source>
        <dbReference type="ARBA" id="ARBA00025416"/>
    </source>
</evidence>
<dbReference type="AlphaFoldDB" id="A0A075ARC2"/>
<dbReference type="OMA" id="EYDDHAL"/>